<keyword evidence="1" id="KW-1133">Transmembrane helix</keyword>
<dbReference type="GeneID" id="43601878"/>
<gene>
    <name evidence="3" type="ORF">BP5553_09029</name>
</gene>
<dbReference type="RefSeq" id="XP_031866295.1">
    <property type="nucleotide sequence ID" value="XM_032017652.1"/>
</dbReference>
<dbReference type="Proteomes" id="UP000254866">
    <property type="component" value="Unassembled WGS sequence"/>
</dbReference>
<dbReference type="Pfam" id="PF01757">
    <property type="entry name" value="Acyl_transf_3"/>
    <property type="match status" value="1"/>
</dbReference>
<evidence type="ECO:0000259" key="2">
    <source>
        <dbReference type="Pfam" id="PF01757"/>
    </source>
</evidence>
<evidence type="ECO:0000313" key="3">
    <source>
        <dbReference type="EMBL" id="RDL32573.1"/>
    </source>
</evidence>
<sequence>MSARQENVKWVDGLRGIGSLLVVTTHIARAFDEDLFKPTSEENASPRIFQYPILRIIIQGRIGVAIFSLVTGYVCALKPIRQCHAGTPEAALVSIAKSASRRVPRLILPTTLATTIIWLLCQFGVFQVANRTDRWWLRDTSPNMIPYFGNALHSLVMDTITTWTRSWNAYDVNQWTLQPLLKGSMMVYMMIAATVFVKPKYRMMIAIALYFYYYISTDSAFGMQFFFGVFLSDISQNPTHIAWCQARKWPARVLAPVLISIGLILASYPEEKAEWMHWSLALKNLGAYIFPVNGEVPRFYTGLGLEFIALGIHFSSIMKNVLSNKYLLWFGKNSFAVYLIHGTLLRTLLVWMFFGTSLPPNVTREDGSVVGGPPLTICGSVRFFTLLPIWFVILYTTAHYWTKYVDPWCARITERGMRYIYEDHQESGSVESKRPALPK</sequence>
<keyword evidence="1" id="KW-0812">Transmembrane</keyword>
<name>A0A370TDM9_9HELO</name>
<feature type="transmembrane region" description="Helical" evidence="1">
    <location>
        <begin position="334"/>
        <end position="354"/>
    </location>
</feature>
<keyword evidence="4" id="KW-1185">Reference proteome</keyword>
<protein>
    <recommendedName>
        <fullName evidence="2">Acyltransferase 3 domain-containing protein</fullName>
    </recommendedName>
</protein>
<dbReference type="AlphaFoldDB" id="A0A370TDM9"/>
<feature type="transmembrane region" description="Helical" evidence="1">
    <location>
        <begin position="299"/>
        <end position="322"/>
    </location>
</feature>
<evidence type="ECO:0000256" key="1">
    <source>
        <dbReference type="SAM" id="Phobius"/>
    </source>
</evidence>
<dbReference type="InterPro" id="IPR002656">
    <property type="entry name" value="Acyl_transf_3_dom"/>
</dbReference>
<feature type="transmembrane region" description="Helical" evidence="1">
    <location>
        <begin position="180"/>
        <end position="197"/>
    </location>
</feature>
<comment type="caution">
    <text evidence="3">The sequence shown here is derived from an EMBL/GenBank/DDBJ whole genome shotgun (WGS) entry which is preliminary data.</text>
</comment>
<dbReference type="InterPro" id="IPR050879">
    <property type="entry name" value="Acyltransferase_3"/>
</dbReference>
<feature type="transmembrane region" description="Helical" evidence="1">
    <location>
        <begin position="374"/>
        <end position="395"/>
    </location>
</feature>
<feature type="transmembrane region" description="Helical" evidence="1">
    <location>
        <begin position="209"/>
        <end position="231"/>
    </location>
</feature>
<organism evidence="3 4">
    <name type="scientific">Venustampulla echinocandica</name>
    <dbReference type="NCBI Taxonomy" id="2656787"/>
    <lineage>
        <taxon>Eukaryota</taxon>
        <taxon>Fungi</taxon>
        <taxon>Dikarya</taxon>
        <taxon>Ascomycota</taxon>
        <taxon>Pezizomycotina</taxon>
        <taxon>Leotiomycetes</taxon>
        <taxon>Helotiales</taxon>
        <taxon>Pleuroascaceae</taxon>
        <taxon>Venustampulla</taxon>
    </lineage>
</organism>
<dbReference type="EMBL" id="NPIC01000010">
    <property type="protein sequence ID" value="RDL32573.1"/>
    <property type="molecule type" value="Genomic_DNA"/>
</dbReference>
<proteinExistence type="predicted"/>
<dbReference type="GO" id="GO:0016747">
    <property type="term" value="F:acyltransferase activity, transferring groups other than amino-acyl groups"/>
    <property type="evidence" value="ECO:0007669"/>
    <property type="project" value="InterPro"/>
</dbReference>
<reference evidence="3 4" key="1">
    <citation type="journal article" date="2018" name="IMA Fungus">
        <title>IMA Genome-F 9: Draft genome sequence of Annulohypoxylon stygium, Aspergillus mulundensis, Berkeleyomyces basicola (syn. Thielaviopsis basicola), Ceratocystis smalleyi, two Cercospora beticola strains, Coleophoma cylindrospora, Fusarium fracticaudum, Phialophora cf. hyalina, and Morchella septimelata.</title>
        <authorList>
            <person name="Wingfield B.D."/>
            <person name="Bills G.F."/>
            <person name="Dong Y."/>
            <person name="Huang W."/>
            <person name="Nel W.J."/>
            <person name="Swalarsk-Parry B.S."/>
            <person name="Vaghefi N."/>
            <person name="Wilken P.M."/>
            <person name="An Z."/>
            <person name="de Beer Z.W."/>
            <person name="De Vos L."/>
            <person name="Chen L."/>
            <person name="Duong T.A."/>
            <person name="Gao Y."/>
            <person name="Hammerbacher A."/>
            <person name="Kikkert J.R."/>
            <person name="Li Y."/>
            <person name="Li H."/>
            <person name="Li K."/>
            <person name="Li Q."/>
            <person name="Liu X."/>
            <person name="Ma X."/>
            <person name="Naidoo K."/>
            <person name="Pethybridge S.J."/>
            <person name="Sun J."/>
            <person name="Steenkamp E.T."/>
            <person name="van der Nest M.A."/>
            <person name="van Wyk S."/>
            <person name="Wingfield M.J."/>
            <person name="Xiong C."/>
            <person name="Yue Q."/>
            <person name="Zhang X."/>
        </authorList>
    </citation>
    <scope>NUCLEOTIDE SEQUENCE [LARGE SCALE GENOMIC DNA]</scope>
    <source>
        <strain evidence="3 4">BP 5553</strain>
    </source>
</reference>
<dbReference type="OrthoDB" id="5405781at2759"/>
<dbReference type="PANTHER" id="PTHR23028">
    <property type="entry name" value="ACETYLTRANSFERASE"/>
    <property type="match status" value="1"/>
</dbReference>
<feature type="transmembrane region" description="Helical" evidence="1">
    <location>
        <begin position="106"/>
        <end position="129"/>
    </location>
</feature>
<keyword evidence="1" id="KW-0472">Membrane</keyword>
<evidence type="ECO:0000313" key="4">
    <source>
        <dbReference type="Proteomes" id="UP000254866"/>
    </source>
</evidence>
<accession>A0A370TDM9</accession>
<feature type="domain" description="Acyltransferase 3" evidence="2">
    <location>
        <begin position="9"/>
        <end position="367"/>
    </location>
</feature>
<dbReference type="STRING" id="2656787.A0A370TDM9"/>
<dbReference type="PANTHER" id="PTHR23028:SF128">
    <property type="entry name" value="ACYLTRANSFERASE 3 DOMAIN-CONTAINING PROTEIN"/>
    <property type="match status" value="1"/>
</dbReference>